<dbReference type="PANTHER" id="PTHR47510:SF3">
    <property type="entry name" value="ENDO_EXONUCLEASE_PHOSPHATASE DOMAIN-CONTAINING PROTEIN"/>
    <property type="match status" value="1"/>
</dbReference>
<dbReference type="InterPro" id="IPR043128">
    <property type="entry name" value="Rev_trsase/Diguanyl_cyclase"/>
</dbReference>
<gene>
    <name evidence="1" type="ORF">QTP70_016830</name>
</gene>
<dbReference type="InterPro" id="IPR029063">
    <property type="entry name" value="SAM-dependent_MTases_sf"/>
</dbReference>
<keyword evidence="2" id="KW-1185">Reference proteome</keyword>
<dbReference type="EMBL" id="JAUCMX010000009">
    <property type="protein sequence ID" value="KAK3535559.1"/>
    <property type="molecule type" value="Genomic_DNA"/>
</dbReference>
<dbReference type="Gene3D" id="3.30.70.270">
    <property type="match status" value="1"/>
</dbReference>
<dbReference type="SUPFAM" id="SSF56672">
    <property type="entry name" value="DNA/RNA polymerases"/>
    <property type="match status" value="1"/>
</dbReference>
<comment type="caution">
    <text evidence="1">The sequence shown here is derived from an EMBL/GenBank/DDBJ whole genome shotgun (WGS) entry which is preliminary data.</text>
</comment>
<dbReference type="Gene3D" id="3.40.50.150">
    <property type="entry name" value="Vaccinia Virus protein VP39"/>
    <property type="match status" value="1"/>
</dbReference>
<proteinExistence type="predicted"/>
<dbReference type="AlphaFoldDB" id="A0AAE0V1S3"/>
<reference evidence="1" key="1">
    <citation type="submission" date="2023-06" db="EMBL/GenBank/DDBJ databases">
        <title>Male Hemibagrus guttatus genome.</title>
        <authorList>
            <person name="Bian C."/>
        </authorList>
    </citation>
    <scope>NUCLEOTIDE SEQUENCE</scope>
    <source>
        <strain evidence="1">Male_cb2023</strain>
        <tissue evidence="1">Muscle</tissue>
    </source>
</reference>
<name>A0AAE0V1S3_9TELE</name>
<evidence type="ECO:0000313" key="1">
    <source>
        <dbReference type="EMBL" id="KAK3535559.1"/>
    </source>
</evidence>
<evidence type="ECO:0000313" key="2">
    <source>
        <dbReference type="Proteomes" id="UP001274896"/>
    </source>
</evidence>
<dbReference type="Proteomes" id="UP001274896">
    <property type="component" value="Unassembled WGS sequence"/>
</dbReference>
<dbReference type="PANTHER" id="PTHR47510">
    <property type="entry name" value="REVERSE TRANSCRIPTASE DOMAIN-CONTAINING PROTEIN"/>
    <property type="match status" value="1"/>
</dbReference>
<organism evidence="1 2">
    <name type="scientific">Hemibagrus guttatus</name>
    <dbReference type="NCBI Taxonomy" id="175788"/>
    <lineage>
        <taxon>Eukaryota</taxon>
        <taxon>Metazoa</taxon>
        <taxon>Chordata</taxon>
        <taxon>Craniata</taxon>
        <taxon>Vertebrata</taxon>
        <taxon>Euteleostomi</taxon>
        <taxon>Actinopterygii</taxon>
        <taxon>Neopterygii</taxon>
        <taxon>Teleostei</taxon>
        <taxon>Ostariophysi</taxon>
        <taxon>Siluriformes</taxon>
        <taxon>Bagridae</taxon>
        <taxon>Hemibagrus</taxon>
    </lineage>
</organism>
<dbReference type="InterPro" id="IPR043502">
    <property type="entry name" value="DNA/RNA_pol_sf"/>
</dbReference>
<protein>
    <submittedName>
        <fullName evidence="1">Uncharacterized protein</fullName>
    </submittedName>
</protein>
<accession>A0AAE0V1S3</accession>
<dbReference type="Gene3D" id="3.10.10.10">
    <property type="entry name" value="HIV Type 1 Reverse Transcriptase, subunit A, domain 1"/>
    <property type="match status" value="1"/>
</dbReference>
<sequence>MEEYIEEALSVSFIRPSTSPAASGFFFVKKKDGSLRLCIDYWGLYGKLPFIKELQRFLGFANFYQRLIRNYSTIASLLTALLQAKPAHILRHPDPDRPFIVEFQVLPCSSAEAISGLASHLGKDRLDLVVMDHAPEQYLPDHLALQRENLLFKHSVLILNRVVKAAAQAVLEYLTTKPHNYTLCQQVEDMLESRDSAFRAGDKEALRIARARLSQAIKEAKRSHAQSIYGHFQDSGDSWSMWHGIQAITNYKTTPSACDSDASLPDVLNDFYARFEAQNNVAARKTIPPPNSQVLCLSTADMKRTLCRVNPWKSAGPDNIPGRVLRE</sequence>